<dbReference type="InterPro" id="IPR023796">
    <property type="entry name" value="Serpin_dom"/>
</dbReference>
<comment type="similarity">
    <text evidence="2 10">Belongs to the serpin family.</text>
</comment>
<name>A0A673ZH89_SALTR</name>
<organism evidence="14 15">
    <name type="scientific">Salmo trutta</name>
    <name type="common">Brown trout</name>
    <dbReference type="NCBI Taxonomy" id="8032"/>
    <lineage>
        <taxon>Eukaryota</taxon>
        <taxon>Metazoa</taxon>
        <taxon>Chordata</taxon>
        <taxon>Craniata</taxon>
        <taxon>Vertebrata</taxon>
        <taxon>Euteleostomi</taxon>
        <taxon>Actinopterygii</taxon>
        <taxon>Neopterygii</taxon>
        <taxon>Teleostei</taxon>
        <taxon>Protacanthopterygii</taxon>
        <taxon>Salmoniformes</taxon>
        <taxon>Salmonidae</taxon>
        <taxon>Salmoninae</taxon>
        <taxon>Salmo</taxon>
    </lineage>
</organism>
<evidence type="ECO:0000256" key="6">
    <source>
        <dbReference type="ARBA" id="ARBA00037352"/>
    </source>
</evidence>
<dbReference type="Gene3D" id="2.10.310.10">
    <property type="entry name" value="Serpins superfamily"/>
    <property type="match status" value="1"/>
</dbReference>
<dbReference type="FunFam" id="2.10.310.10:FF:000001">
    <property type="entry name" value="Serpin family A member 1"/>
    <property type="match status" value="1"/>
</dbReference>
<accession>A0A673ZH89</accession>
<evidence type="ECO:0000256" key="10">
    <source>
        <dbReference type="RuleBase" id="RU000411"/>
    </source>
</evidence>
<comment type="subcellular location">
    <subcellularLocation>
        <location evidence="1">Secreted</location>
    </subcellularLocation>
</comment>
<dbReference type="OMA" id="TLMSFQH"/>
<dbReference type="PANTHER" id="PTHR11461:SF375">
    <property type="entry name" value="THYROXINE-BINDING GLOBULIN"/>
    <property type="match status" value="1"/>
</dbReference>
<evidence type="ECO:0000256" key="12">
    <source>
        <dbReference type="SAM" id="SignalP"/>
    </source>
</evidence>
<keyword evidence="4 12" id="KW-0732">Signal</keyword>
<evidence type="ECO:0000256" key="9">
    <source>
        <dbReference type="ARBA" id="ARBA00043177"/>
    </source>
</evidence>
<feature type="region of interest" description="Disordered" evidence="11">
    <location>
        <begin position="18"/>
        <end position="99"/>
    </location>
</feature>
<dbReference type="InterPro" id="IPR023795">
    <property type="entry name" value="Serpin_CS"/>
</dbReference>
<reference evidence="14" key="2">
    <citation type="submission" date="2025-09" db="UniProtKB">
        <authorList>
            <consortium name="Ensembl"/>
        </authorList>
    </citation>
    <scope>IDENTIFICATION</scope>
</reference>
<dbReference type="GO" id="GO:0005615">
    <property type="term" value="C:extracellular space"/>
    <property type="evidence" value="ECO:0007669"/>
    <property type="project" value="InterPro"/>
</dbReference>
<feature type="domain" description="Serpin" evidence="13">
    <location>
        <begin position="108"/>
        <end position="507"/>
    </location>
</feature>
<evidence type="ECO:0000259" key="13">
    <source>
        <dbReference type="SMART" id="SM00093"/>
    </source>
</evidence>
<dbReference type="InterPro" id="IPR042185">
    <property type="entry name" value="Serpin_sf_2"/>
</dbReference>
<evidence type="ECO:0000256" key="2">
    <source>
        <dbReference type="ARBA" id="ARBA00009500"/>
    </source>
</evidence>
<dbReference type="Gene3D" id="3.30.497.10">
    <property type="entry name" value="Antithrombin, subunit I, domain 2"/>
    <property type="match status" value="2"/>
</dbReference>
<feature type="chain" id="PRO_5025377215" description="Thyroxine-binding globulin" evidence="12">
    <location>
        <begin position="22"/>
        <end position="510"/>
    </location>
</feature>
<dbReference type="PROSITE" id="PS00284">
    <property type="entry name" value="SERPIN"/>
    <property type="match status" value="1"/>
</dbReference>
<evidence type="ECO:0000256" key="3">
    <source>
        <dbReference type="ARBA" id="ARBA00022525"/>
    </source>
</evidence>
<evidence type="ECO:0000256" key="4">
    <source>
        <dbReference type="ARBA" id="ARBA00022729"/>
    </source>
</evidence>
<dbReference type="InterPro" id="IPR036186">
    <property type="entry name" value="Serpin_sf"/>
</dbReference>
<keyword evidence="15" id="KW-1185">Reference proteome</keyword>
<dbReference type="InParanoid" id="A0A673ZH89"/>
<evidence type="ECO:0000313" key="15">
    <source>
        <dbReference type="Proteomes" id="UP000472277"/>
    </source>
</evidence>
<dbReference type="GeneTree" id="ENSGT00940000164899"/>
<dbReference type="InterPro" id="IPR000215">
    <property type="entry name" value="Serpin_fam"/>
</dbReference>
<feature type="compositionally biased region" description="Basic and acidic residues" evidence="11">
    <location>
        <begin position="35"/>
        <end position="68"/>
    </location>
</feature>
<dbReference type="Pfam" id="PF00079">
    <property type="entry name" value="Serpin"/>
    <property type="match status" value="2"/>
</dbReference>
<dbReference type="Gene3D" id="2.30.39.10">
    <property type="entry name" value="Alpha-1-antitrypsin, domain 1"/>
    <property type="match status" value="1"/>
</dbReference>
<feature type="compositionally biased region" description="Basic residues" evidence="11">
    <location>
        <begin position="69"/>
        <end position="89"/>
    </location>
</feature>
<dbReference type="FunCoup" id="A0A673ZH89">
    <property type="interactions" value="4"/>
</dbReference>
<reference evidence="14" key="1">
    <citation type="submission" date="2025-08" db="UniProtKB">
        <authorList>
            <consortium name="Ensembl"/>
        </authorList>
    </citation>
    <scope>IDENTIFICATION</scope>
</reference>
<dbReference type="PANTHER" id="PTHR11461">
    <property type="entry name" value="SERINE PROTEASE INHIBITOR, SERPIN"/>
    <property type="match status" value="1"/>
</dbReference>
<sequence>MRTALCLWIVMGVLCPGEVRGHKGNRGDRHHSHSRDHGGDRDHSDRRDHDHGDRRNHGHDHDHGDRHDHSHGRGHGHGRDHGHHHHHHHEPSDNSTKPVIQGNLEFACSLYNQLVAQPDNQGKNVFFSPLSVSLVLAALSVGAKGQTHQQLFTGLGFNSSLLTQEQVDQAFQTILTQLNQKIGVNLTVGSALFLQNTFTPRPEFLEDLKRFYLSEGVTVDFTNTAKAIDTINTYVGDKTKGKIDKLVKDLDPTTVMYLLSFIYFKGKWEIPFNPEDTKEDTFHVDENTTVPVQMMSMMKRFSVYYDQEISTSILHLRYNDSVSMMLVLPEKGLASLDEVICLNHITKWHRWKKAKYDLSQSLSITLIELINVGWVKQPYITIIASKTFFLSMFVFREYHVYVPKLSITTTYSLKDILSGIGMPDIFSDRADFSGISEELKVAVSEVVHQASLDVDEAGVTAAATTGVVLMPFSSRRTPVLKFDRPFMVFVMDRETKNILFMGKIINPANK</sequence>
<evidence type="ECO:0000256" key="5">
    <source>
        <dbReference type="ARBA" id="ARBA00023180"/>
    </source>
</evidence>
<proteinExistence type="inferred from homology"/>
<dbReference type="SUPFAM" id="SSF56574">
    <property type="entry name" value="Serpins"/>
    <property type="match status" value="1"/>
</dbReference>
<dbReference type="SMART" id="SM00093">
    <property type="entry name" value="SERPIN"/>
    <property type="match status" value="1"/>
</dbReference>
<dbReference type="AlphaFoldDB" id="A0A673ZH89"/>
<dbReference type="Proteomes" id="UP000472277">
    <property type="component" value="Chromosome 27"/>
</dbReference>
<evidence type="ECO:0000256" key="1">
    <source>
        <dbReference type="ARBA" id="ARBA00004613"/>
    </source>
</evidence>
<protein>
    <recommendedName>
        <fullName evidence="7">Thyroxine-binding globulin</fullName>
    </recommendedName>
    <alternativeName>
        <fullName evidence="9">Serpin A7</fullName>
    </alternativeName>
    <alternativeName>
        <fullName evidence="8">T4-binding globulin</fullName>
    </alternativeName>
</protein>
<evidence type="ECO:0000256" key="7">
    <source>
        <dbReference type="ARBA" id="ARBA00039512"/>
    </source>
</evidence>
<dbReference type="FunFam" id="2.30.39.10:FF:000003">
    <property type="entry name" value="alpha-1-antitrypsin isoform X1"/>
    <property type="match status" value="1"/>
</dbReference>
<evidence type="ECO:0000256" key="8">
    <source>
        <dbReference type="ARBA" id="ARBA00042967"/>
    </source>
</evidence>
<dbReference type="CDD" id="cd19549">
    <property type="entry name" value="serpinA_A1AT-like"/>
    <property type="match status" value="1"/>
</dbReference>
<dbReference type="GO" id="GO:0004867">
    <property type="term" value="F:serine-type endopeptidase inhibitor activity"/>
    <property type="evidence" value="ECO:0007669"/>
    <property type="project" value="InterPro"/>
</dbReference>
<keyword evidence="3" id="KW-0964">Secreted</keyword>
<feature type="signal peptide" evidence="12">
    <location>
        <begin position="1"/>
        <end position="21"/>
    </location>
</feature>
<evidence type="ECO:0000313" key="14">
    <source>
        <dbReference type="Ensembl" id="ENSSTUP00000045541.1"/>
    </source>
</evidence>
<dbReference type="FunFam" id="3.30.497.10:FF:000001">
    <property type="entry name" value="Serine protease inhibitor"/>
    <property type="match status" value="1"/>
</dbReference>
<dbReference type="Ensembl" id="ENSSTUT00000047528.1">
    <property type="protein sequence ID" value="ENSSTUP00000045541.1"/>
    <property type="gene ID" value="ENSSTUG00000019185.1"/>
</dbReference>
<dbReference type="InterPro" id="IPR042178">
    <property type="entry name" value="Serpin_sf_1"/>
</dbReference>
<evidence type="ECO:0000256" key="11">
    <source>
        <dbReference type="SAM" id="MobiDB-lite"/>
    </source>
</evidence>
<keyword evidence="5" id="KW-0325">Glycoprotein</keyword>
<comment type="function">
    <text evidence="6">Major thyroid hormone transport protein in serum.</text>
</comment>
<gene>
    <name evidence="14" type="primary">LOC115164814</name>
</gene>